<dbReference type="Pfam" id="PF11042">
    <property type="entry name" value="DUF2750"/>
    <property type="match status" value="1"/>
</dbReference>
<evidence type="ECO:0000313" key="1">
    <source>
        <dbReference type="EMBL" id="EGA69231.1"/>
    </source>
</evidence>
<evidence type="ECO:0000313" key="2">
    <source>
        <dbReference type="Proteomes" id="UP000006228"/>
    </source>
</evidence>
<dbReference type="RefSeq" id="WP_008078821.1">
    <property type="nucleotide sequence ID" value="NZ_AEVT01000088.1"/>
</dbReference>
<gene>
    <name evidence="1" type="ORF">VISI1226_19916</name>
</gene>
<protein>
    <recommendedName>
        <fullName evidence="3">Phage-shock protein</fullName>
    </recommendedName>
</protein>
<accession>E8M9T7</accession>
<dbReference type="InterPro" id="IPR021284">
    <property type="entry name" value="DUF2750"/>
</dbReference>
<evidence type="ECO:0008006" key="3">
    <source>
        <dbReference type="Google" id="ProtNLM"/>
    </source>
</evidence>
<sequence>MSESLSQEQIDTVNKMRPEERLNYCFKEMAKSRKVWILTDEHGCVMLNTEDEDCVPVWPHEEFAKQWATGEWEHCKAESISTAKWFSRWTYGLEEDELAVVVFPNQNEEGVVLFPDEFEFELKKRG</sequence>
<proteinExistence type="predicted"/>
<name>E8M9T7_PHOS4</name>
<comment type="caution">
    <text evidence="1">The sequence shown here is derived from an EMBL/GenBank/DDBJ whole genome shotgun (WGS) entry which is preliminary data.</text>
</comment>
<dbReference type="Proteomes" id="UP000006228">
    <property type="component" value="Unassembled WGS sequence"/>
</dbReference>
<dbReference type="OrthoDB" id="2936081at2"/>
<reference evidence="1 2" key="1">
    <citation type="journal article" date="2012" name="Int. J. Syst. Evol. Microbiol.">
        <title>Vibrio caribbeanicus sp. nov., isolated from the marine sponge Scleritoderma cyanea.</title>
        <authorList>
            <person name="Hoffmann M."/>
            <person name="Monday S.R."/>
            <person name="Allard M.W."/>
            <person name="Strain E.A."/>
            <person name="Whittaker P."/>
            <person name="Naum M."/>
            <person name="McCarthy P.J."/>
            <person name="Lopez J.V."/>
            <person name="Fischer M."/>
            <person name="Brown E.W."/>
        </authorList>
    </citation>
    <scope>NUCLEOTIDE SEQUENCE [LARGE SCALE GENOMIC DNA]</scope>
    <source>
        <strain evidence="2">DSMZ 21326</strain>
    </source>
</reference>
<dbReference type="AlphaFoldDB" id="E8M9T7"/>
<dbReference type="GeneID" id="95570339"/>
<organism evidence="1 2">
    <name type="scientific">Vibrio sinaloensis DSM 21326</name>
    <dbReference type="NCBI Taxonomy" id="945550"/>
    <lineage>
        <taxon>Bacteria</taxon>
        <taxon>Pseudomonadati</taxon>
        <taxon>Pseudomonadota</taxon>
        <taxon>Gammaproteobacteria</taxon>
        <taxon>Vibrionales</taxon>
        <taxon>Vibrionaceae</taxon>
        <taxon>Vibrio</taxon>
        <taxon>Vibrio oreintalis group</taxon>
    </lineage>
</organism>
<dbReference type="eggNOG" id="ENOG5031V4J">
    <property type="taxonomic scope" value="Bacteria"/>
</dbReference>
<dbReference type="EMBL" id="AEVT01000088">
    <property type="protein sequence ID" value="EGA69231.1"/>
    <property type="molecule type" value="Genomic_DNA"/>
</dbReference>